<protein>
    <recommendedName>
        <fullName evidence="11">Mitogen-activated protein kinase</fullName>
        <ecNumber evidence="11">2.7.11.24</ecNumber>
    </recommendedName>
</protein>
<comment type="activity regulation">
    <text evidence="11">Activated by threonine and tyrosine phosphorylation.</text>
</comment>
<dbReference type="InterPro" id="IPR008271">
    <property type="entry name" value="Ser/Thr_kinase_AS"/>
</dbReference>
<dbReference type="SUPFAM" id="SSF53300">
    <property type="entry name" value="vWA-like"/>
    <property type="match status" value="1"/>
</dbReference>
<dbReference type="EMBL" id="BRXZ01001818">
    <property type="protein sequence ID" value="GMH46917.1"/>
    <property type="molecule type" value="Genomic_DNA"/>
</dbReference>
<feature type="binding site" evidence="10">
    <location>
        <position position="434"/>
    </location>
    <ligand>
        <name>ATP</name>
        <dbReference type="ChEBI" id="CHEBI:30616"/>
    </ligand>
</feature>
<evidence type="ECO:0000256" key="1">
    <source>
        <dbReference type="ARBA" id="ARBA00022527"/>
    </source>
</evidence>
<feature type="region of interest" description="Disordered" evidence="12">
    <location>
        <begin position="346"/>
        <end position="393"/>
    </location>
</feature>
<dbReference type="Proteomes" id="UP001165082">
    <property type="component" value="Unassembled WGS sequence"/>
</dbReference>
<dbReference type="SMART" id="SM00220">
    <property type="entry name" value="S_TKc"/>
    <property type="match status" value="1"/>
</dbReference>
<dbReference type="InterPro" id="IPR002035">
    <property type="entry name" value="VWF_A"/>
</dbReference>
<feature type="compositionally biased region" description="Basic and acidic residues" evidence="12">
    <location>
        <begin position="354"/>
        <end position="368"/>
    </location>
</feature>
<dbReference type="GO" id="GO:0004708">
    <property type="term" value="F:MAP kinase kinase activity"/>
    <property type="evidence" value="ECO:0007669"/>
    <property type="project" value="UniProtKB-EC"/>
</dbReference>
<evidence type="ECO:0000256" key="2">
    <source>
        <dbReference type="ARBA" id="ARBA00022679"/>
    </source>
</evidence>
<dbReference type="Gene3D" id="3.30.200.20">
    <property type="entry name" value="Phosphorylase Kinase, domain 1"/>
    <property type="match status" value="1"/>
</dbReference>
<dbReference type="PANTHER" id="PTHR48013">
    <property type="entry name" value="DUAL SPECIFICITY MITOGEN-ACTIVATED PROTEIN KINASE KINASE 5-RELATED"/>
    <property type="match status" value="1"/>
</dbReference>
<evidence type="ECO:0000256" key="11">
    <source>
        <dbReference type="RuleBase" id="RU361165"/>
    </source>
</evidence>
<evidence type="ECO:0000256" key="10">
    <source>
        <dbReference type="PROSITE-ProRule" id="PRU10141"/>
    </source>
</evidence>
<dbReference type="GO" id="GO:0004707">
    <property type="term" value="F:MAP kinase activity"/>
    <property type="evidence" value="ECO:0007669"/>
    <property type="project" value="UniProtKB-EC"/>
</dbReference>
<dbReference type="PROSITE" id="PS00107">
    <property type="entry name" value="PROTEIN_KINASE_ATP"/>
    <property type="match status" value="1"/>
</dbReference>
<organism evidence="15 16">
    <name type="scientific">Triparma retinervis</name>
    <dbReference type="NCBI Taxonomy" id="2557542"/>
    <lineage>
        <taxon>Eukaryota</taxon>
        <taxon>Sar</taxon>
        <taxon>Stramenopiles</taxon>
        <taxon>Ochrophyta</taxon>
        <taxon>Bolidophyceae</taxon>
        <taxon>Parmales</taxon>
        <taxon>Triparmaceae</taxon>
        <taxon>Triparma</taxon>
    </lineage>
</organism>
<feature type="domain" description="VWFA" evidence="14">
    <location>
        <begin position="1"/>
        <end position="187"/>
    </location>
</feature>
<comment type="cofactor">
    <cofactor evidence="11">
        <name>Mg(2+)</name>
        <dbReference type="ChEBI" id="CHEBI:18420"/>
    </cofactor>
</comment>
<evidence type="ECO:0000256" key="12">
    <source>
        <dbReference type="SAM" id="MobiDB-lite"/>
    </source>
</evidence>
<keyword evidence="3 10" id="KW-0547">Nucleotide-binding</keyword>
<dbReference type="PROSITE" id="PS00108">
    <property type="entry name" value="PROTEIN_KINASE_ST"/>
    <property type="match status" value="1"/>
</dbReference>
<evidence type="ECO:0000256" key="8">
    <source>
        <dbReference type="ARBA" id="ARBA00049299"/>
    </source>
</evidence>
<dbReference type="PROSITE" id="PS50011">
    <property type="entry name" value="PROTEIN_KINASE_DOM"/>
    <property type="match status" value="1"/>
</dbReference>
<keyword evidence="1 11" id="KW-0723">Serine/threonine-protein kinase</keyword>
<keyword evidence="4 11" id="KW-0418">Kinase</keyword>
<evidence type="ECO:0000256" key="4">
    <source>
        <dbReference type="ARBA" id="ARBA00022777"/>
    </source>
</evidence>
<feature type="domain" description="Protein kinase" evidence="13">
    <location>
        <begin position="406"/>
        <end position="556"/>
    </location>
</feature>
<evidence type="ECO:0000313" key="15">
    <source>
        <dbReference type="EMBL" id="GMH46917.1"/>
    </source>
</evidence>
<keyword evidence="2 11" id="KW-0808">Transferase</keyword>
<dbReference type="PROSITE" id="PS01351">
    <property type="entry name" value="MAPK"/>
    <property type="match status" value="1"/>
</dbReference>
<evidence type="ECO:0000313" key="16">
    <source>
        <dbReference type="Proteomes" id="UP001165082"/>
    </source>
</evidence>
<reference evidence="15" key="1">
    <citation type="submission" date="2022-07" db="EMBL/GenBank/DDBJ databases">
        <title>Genome analysis of Parmales, a sister group of diatoms, reveals the evolutionary specialization of diatoms from phago-mixotrophs to photoautotrophs.</title>
        <authorList>
            <person name="Ban H."/>
            <person name="Sato S."/>
            <person name="Yoshikawa S."/>
            <person name="Kazumasa Y."/>
            <person name="Nakamura Y."/>
            <person name="Ichinomiya M."/>
            <person name="Saitoh K."/>
            <person name="Sato N."/>
            <person name="Blanc-Mathieu R."/>
            <person name="Endo H."/>
            <person name="Kuwata A."/>
            <person name="Ogata H."/>
        </authorList>
    </citation>
    <scope>NUCLEOTIDE SEQUENCE</scope>
</reference>
<dbReference type="Gene3D" id="1.10.510.10">
    <property type="entry name" value="Transferase(Phosphotransferase) domain 1"/>
    <property type="match status" value="1"/>
</dbReference>
<comment type="similarity">
    <text evidence="6">Belongs to the protein kinase superfamily. STE Ser/Thr protein kinase family. MAP kinase kinase subfamily.</text>
</comment>
<evidence type="ECO:0000256" key="7">
    <source>
        <dbReference type="ARBA" id="ARBA00049014"/>
    </source>
</evidence>
<dbReference type="GO" id="GO:0005524">
    <property type="term" value="F:ATP binding"/>
    <property type="evidence" value="ECO:0007669"/>
    <property type="project" value="UniProtKB-UniRule"/>
</dbReference>
<evidence type="ECO:0000256" key="3">
    <source>
        <dbReference type="ARBA" id="ARBA00022741"/>
    </source>
</evidence>
<dbReference type="EC" id="2.7.11.24" evidence="11"/>
<evidence type="ECO:0000256" key="5">
    <source>
        <dbReference type="ARBA" id="ARBA00022840"/>
    </source>
</evidence>
<keyword evidence="11" id="KW-0460">Magnesium</keyword>
<comment type="caution">
    <text evidence="15">The sequence shown here is derived from an EMBL/GenBank/DDBJ whole genome shotgun (WGS) entry which is preliminary data.</text>
</comment>
<dbReference type="InterPro" id="IPR000719">
    <property type="entry name" value="Prot_kinase_dom"/>
</dbReference>
<name>A0A9W6Z2E9_9STRA</name>
<dbReference type="SUPFAM" id="SSF56112">
    <property type="entry name" value="Protein kinase-like (PK-like)"/>
    <property type="match status" value="1"/>
</dbReference>
<proteinExistence type="inferred from homology"/>
<dbReference type="PANTHER" id="PTHR48013:SF9">
    <property type="entry name" value="DUAL SPECIFICITY MITOGEN-ACTIVATED PROTEIN KINASE KINASE 5"/>
    <property type="match status" value="1"/>
</dbReference>
<comment type="catalytic activity">
    <reaction evidence="11">
        <text>L-threonyl-[protein] + ATP = O-phospho-L-threonyl-[protein] + ADP + H(+)</text>
        <dbReference type="Rhea" id="RHEA:46608"/>
        <dbReference type="Rhea" id="RHEA-COMP:11060"/>
        <dbReference type="Rhea" id="RHEA-COMP:11605"/>
        <dbReference type="ChEBI" id="CHEBI:15378"/>
        <dbReference type="ChEBI" id="CHEBI:30013"/>
        <dbReference type="ChEBI" id="CHEBI:30616"/>
        <dbReference type="ChEBI" id="CHEBI:61977"/>
        <dbReference type="ChEBI" id="CHEBI:456216"/>
        <dbReference type="EC" id="2.7.11.24"/>
    </reaction>
</comment>
<comment type="catalytic activity">
    <reaction evidence="8">
        <text>L-threonyl-[protein] + ATP = O-phospho-L-threonyl-[protein] + ADP + H(+)</text>
        <dbReference type="Rhea" id="RHEA:46608"/>
        <dbReference type="Rhea" id="RHEA-COMP:11060"/>
        <dbReference type="Rhea" id="RHEA-COMP:11605"/>
        <dbReference type="ChEBI" id="CHEBI:15378"/>
        <dbReference type="ChEBI" id="CHEBI:30013"/>
        <dbReference type="ChEBI" id="CHEBI:30616"/>
        <dbReference type="ChEBI" id="CHEBI:61977"/>
        <dbReference type="ChEBI" id="CHEBI:456216"/>
        <dbReference type="EC" id="2.7.12.2"/>
    </reaction>
</comment>
<dbReference type="AlphaFoldDB" id="A0A9W6Z2E9"/>
<evidence type="ECO:0000256" key="9">
    <source>
        <dbReference type="ARBA" id="ARBA00051693"/>
    </source>
</evidence>
<keyword evidence="5 10" id="KW-0067">ATP-binding</keyword>
<comment type="similarity">
    <text evidence="11">Belongs to the protein kinase superfamily. Ser/Thr protein kinase family. MAP kinase subfamily.</text>
</comment>
<dbReference type="InterPro" id="IPR017441">
    <property type="entry name" value="Protein_kinase_ATP_BS"/>
</dbReference>
<sequence length="556" mass="59379">MSTSLSNPLFLPSLSTFLSTLPLNTKLSVLLYNETTDVVLRREGITDGGRKAMGMIARNLKVKGKSDLGEALLSSLHLLSSDPTSSTSTSSDSTVLTSNYVVLITDGHPNIGVTDTFGLLNLVNNAASALTSAEPTSVTFLTVGIGSRQPAGILEGLAEMESKVCRSGKWWCEKEDLRALPRAMAEIAVWVKYGVIEVEIGEEIRRVVRVGGEEYALVGGEGGAGGKWRNRQTGEEGEVEVEVAESPVDNVEVRVRAVDCVLNHRELGLASSSSAPSSSSSSSLSLEVLKGAFVEVLGLLKKAKGTGEKGTEDRTLGKGLKSVAKRVEEERIRVFVREGSRMEVKRRKSGLSVEGKEVEGKDGKRSEPLRGGGAGEEAGREKEGGGEGKAKEGGKFFDTRIGGEAYKVNASIGAGAFGTIYSATDCRGRVRALKRIQNPFTSSYLSLQTEREIRILRHFKGEKGLVEVWGWGREGDDVWLVMELMGTDLGRVIASSAKLGEGHVLKIAYGLVTGVAKLHEGGVMHRDLKPGNILVDGRCNVKVADFGMARGVEGGV</sequence>
<dbReference type="PROSITE" id="PS50234">
    <property type="entry name" value="VWFA"/>
    <property type="match status" value="1"/>
</dbReference>
<dbReference type="InterPro" id="IPR011009">
    <property type="entry name" value="Kinase-like_dom_sf"/>
</dbReference>
<feature type="compositionally biased region" description="Basic and acidic residues" evidence="12">
    <location>
        <begin position="377"/>
        <end position="393"/>
    </location>
</feature>
<evidence type="ECO:0000256" key="6">
    <source>
        <dbReference type="ARBA" id="ARBA00038035"/>
    </source>
</evidence>
<gene>
    <name evidence="15" type="ORF">TrRE_jg3110</name>
</gene>
<dbReference type="Gene3D" id="3.40.50.410">
    <property type="entry name" value="von Willebrand factor, type A domain"/>
    <property type="match status" value="1"/>
</dbReference>
<accession>A0A9W6Z2E9</accession>
<comment type="catalytic activity">
    <reaction evidence="7">
        <text>L-seryl-[protein] + ATP = O-phospho-L-seryl-[protein] + ADP + H(+)</text>
        <dbReference type="Rhea" id="RHEA:17989"/>
        <dbReference type="Rhea" id="RHEA-COMP:9863"/>
        <dbReference type="Rhea" id="RHEA-COMP:11604"/>
        <dbReference type="ChEBI" id="CHEBI:15378"/>
        <dbReference type="ChEBI" id="CHEBI:29999"/>
        <dbReference type="ChEBI" id="CHEBI:30616"/>
        <dbReference type="ChEBI" id="CHEBI:83421"/>
        <dbReference type="ChEBI" id="CHEBI:456216"/>
        <dbReference type="EC" id="2.7.12.2"/>
    </reaction>
</comment>
<dbReference type="InterPro" id="IPR036465">
    <property type="entry name" value="vWFA_dom_sf"/>
</dbReference>
<evidence type="ECO:0000259" key="13">
    <source>
        <dbReference type="PROSITE" id="PS50011"/>
    </source>
</evidence>
<feature type="non-terminal residue" evidence="15">
    <location>
        <position position="556"/>
    </location>
</feature>
<dbReference type="Pfam" id="PF00069">
    <property type="entry name" value="Pkinase"/>
    <property type="match status" value="1"/>
</dbReference>
<keyword evidence="16" id="KW-1185">Reference proteome</keyword>
<comment type="catalytic activity">
    <reaction evidence="9">
        <text>L-tyrosyl-[protein] + ATP = O-phospho-L-tyrosyl-[protein] + ADP + H(+)</text>
        <dbReference type="Rhea" id="RHEA:10596"/>
        <dbReference type="Rhea" id="RHEA-COMP:10136"/>
        <dbReference type="Rhea" id="RHEA-COMP:20101"/>
        <dbReference type="ChEBI" id="CHEBI:15378"/>
        <dbReference type="ChEBI" id="CHEBI:30616"/>
        <dbReference type="ChEBI" id="CHEBI:46858"/>
        <dbReference type="ChEBI" id="CHEBI:61978"/>
        <dbReference type="ChEBI" id="CHEBI:456216"/>
        <dbReference type="EC" id="2.7.12.2"/>
    </reaction>
</comment>
<evidence type="ECO:0000259" key="14">
    <source>
        <dbReference type="PROSITE" id="PS50234"/>
    </source>
</evidence>
<dbReference type="InterPro" id="IPR003527">
    <property type="entry name" value="MAP_kinase_CS"/>
</dbReference>
<dbReference type="OrthoDB" id="10461075at2759"/>